<dbReference type="NCBIfam" id="NF005919">
    <property type="entry name" value="PRK07920.1"/>
    <property type="match status" value="1"/>
</dbReference>
<dbReference type="GO" id="GO:0016746">
    <property type="term" value="F:acyltransferase activity"/>
    <property type="evidence" value="ECO:0007669"/>
    <property type="project" value="UniProtKB-KW"/>
</dbReference>
<evidence type="ECO:0000256" key="4">
    <source>
        <dbReference type="ARBA" id="ARBA00022679"/>
    </source>
</evidence>
<sequence>MNHVLSALAKHASWLPETLIRAVFSFAADAAWLLHIAGVRQLERNLRQVLQHRDGQVDRRTLRRSSRKAMHSYFMYFAEALTVGARSEQELLARIRGEGEGFASIQELCVESSAPIAMGHQGNWDYAGFWANTAIAPVTTVAERLKNEELLKVFVSIREELGMTILLTGEHGLIGQLEERLDEAHVIVPLLADRDLSRHGVFVNAFGSLMRVARGPATIALETGRPLYVFNMHREALDAAGRRVAGIKHGYVCTISGPIDPHPYEDMPKEEAITALSQAWVDIWSAKIEDHPEDWHMLQPVFIEDLDLARMHGVPENIDSISRTSAGPSGRM</sequence>
<evidence type="ECO:0000256" key="5">
    <source>
        <dbReference type="ARBA" id="ARBA00023136"/>
    </source>
</evidence>
<reference evidence="7 8" key="1">
    <citation type="submission" date="2014-03" db="EMBL/GenBank/DDBJ databases">
        <title>Genomics of Bifidobacteria.</title>
        <authorList>
            <person name="Ventura M."/>
            <person name="Milani C."/>
            <person name="Lugli G.A."/>
        </authorList>
    </citation>
    <scope>NUCLEOTIDE SEQUENCE [LARGE SCALE GENOMIC DNA]</scope>
    <source>
        <strain evidence="7 8">LMG 21775</strain>
    </source>
</reference>
<keyword evidence="6 7" id="KW-0012">Acyltransferase</keyword>
<evidence type="ECO:0000313" key="7">
    <source>
        <dbReference type="EMBL" id="KFI81166.1"/>
    </source>
</evidence>
<dbReference type="GeneID" id="98300759"/>
<protein>
    <submittedName>
        <fullName evidence="7">Alpha-mannosyl-phosphatidylinositol acyltransferase</fullName>
    </submittedName>
</protein>
<comment type="caution">
    <text evidence="7">The sequence shown here is derived from an EMBL/GenBank/DDBJ whole genome shotgun (WGS) entry which is preliminary data.</text>
</comment>
<accession>A0A087CD16</accession>
<dbReference type="Pfam" id="PF03279">
    <property type="entry name" value="Lip_A_acyltrans"/>
    <property type="match status" value="1"/>
</dbReference>
<dbReference type="Proteomes" id="UP000029050">
    <property type="component" value="Unassembled WGS sequence"/>
</dbReference>
<dbReference type="GO" id="GO:0009247">
    <property type="term" value="P:glycolipid biosynthetic process"/>
    <property type="evidence" value="ECO:0007669"/>
    <property type="project" value="UniProtKB-ARBA"/>
</dbReference>
<dbReference type="EMBL" id="JGZI01000010">
    <property type="protein sequence ID" value="KFI81166.1"/>
    <property type="molecule type" value="Genomic_DNA"/>
</dbReference>
<keyword evidence="3" id="KW-0997">Cell inner membrane</keyword>
<dbReference type="STRING" id="218140.BPSY_1572"/>
<dbReference type="PANTHER" id="PTHR30606">
    <property type="entry name" value="LIPID A BIOSYNTHESIS LAUROYL ACYLTRANSFERASE"/>
    <property type="match status" value="1"/>
</dbReference>
<dbReference type="InterPro" id="IPR004960">
    <property type="entry name" value="LipA_acyltrans"/>
</dbReference>
<evidence type="ECO:0000313" key="8">
    <source>
        <dbReference type="Proteomes" id="UP000029050"/>
    </source>
</evidence>
<gene>
    <name evidence="7" type="ORF">BPSY_1572</name>
</gene>
<evidence type="ECO:0000256" key="3">
    <source>
        <dbReference type="ARBA" id="ARBA00022519"/>
    </source>
</evidence>
<evidence type="ECO:0000256" key="6">
    <source>
        <dbReference type="ARBA" id="ARBA00023315"/>
    </source>
</evidence>
<dbReference type="PANTHER" id="PTHR30606:SF10">
    <property type="entry name" value="PHOSPHATIDYLINOSITOL MANNOSIDE ACYLTRANSFERASE"/>
    <property type="match status" value="1"/>
</dbReference>
<evidence type="ECO:0000256" key="2">
    <source>
        <dbReference type="ARBA" id="ARBA00022475"/>
    </source>
</evidence>
<dbReference type="OrthoDB" id="9803456at2"/>
<dbReference type="RefSeq" id="WP_033496391.1">
    <property type="nucleotide sequence ID" value="NZ_JGZI01000010.1"/>
</dbReference>
<proteinExistence type="predicted"/>
<comment type="subcellular location">
    <subcellularLocation>
        <location evidence="1">Cell inner membrane</location>
    </subcellularLocation>
</comment>
<keyword evidence="5" id="KW-0472">Membrane</keyword>
<name>A0A087CD16_9BIFI</name>
<organism evidence="7 8">
    <name type="scientific">Bifidobacterium psychraerophilum</name>
    <dbReference type="NCBI Taxonomy" id="218140"/>
    <lineage>
        <taxon>Bacteria</taxon>
        <taxon>Bacillati</taxon>
        <taxon>Actinomycetota</taxon>
        <taxon>Actinomycetes</taxon>
        <taxon>Bifidobacteriales</taxon>
        <taxon>Bifidobacteriaceae</taxon>
        <taxon>Bifidobacterium</taxon>
    </lineage>
</organism>
<dbReference type="AlphaFoldDB" id="A0A087CD16"/>
<evidence type="ECO:0000256" key="1">
    <source>
        <dbReference type="ARBA" id="ARBA00004533"/>
    </source>
</evidence>
<dbReference type="eggNOG" id="COG1560">
    <property type="taxonomic scope" value="Bacteria"/>
</dbReference>
<keyword evidence="4 7" id="KW-0808">Transferase</keyword>
<dbReference type="GO" id="GO:0005886">
    <property type="term" value="C:plasma membrane"/>
    <property type="evidence" value="ECO:0007669"/>
    <property type="project" value="UniProtKB-SubCell"/>
</dbReference>
<keyword evidence="8" id="KW-1185">Reference proteome</keyword>
<keyword evidence="2" id="KW-1003">Cell membrane</keyword>